<dbReference type="InterPro" id="IPR011545">
    <property type="entry name" value="DEAD/DEAH_box_helicase_dom"/>
</dbReference>
<evidence type="ECO:0000256" key="6">
    <source>
        <dbReference type="SAM" id="MobiDB-lite"/>
    </source>
</evidence>
<dbReference type="InterPro" id="IPR014001">
    <property type="entry name" value="Helicase_ATP-bd"/>
</dbReference>
<evidence type="ECO:0000256" key="2">
    <source>
        <dbReference type="ARBA" id="ARBA00022801"/>
    </source>
</evidence>
<evidence type="ECO:0000256" key="1">
    <source>
        <dbReference type="ARBA" id="ARBA00022741"/>
    </source>
</evidence>
<dbReference type="InterPro" id="IPR014014">
    <property type="entry name" value="RNA_helicase_DEAD_Q_motif"/>
</dbReference>
<dbReference type="GO" id="GO:0016787">
    <property type="term" value="F:hydrolase activity"/>
    <property type="evidence" value="ECO:0007669"/>
    <property type="project" value="UniProtKB-KW"/>
</dbReference>
<dbReference type="PROSITE" id="PS51195">
    <property type="entry name" value="Q_MOTIF"/>
    <property type="match status" value="1"/>
</dbReference>
<dbReference type="PROSITE" id="PS51192">
    <property type="entry name" value="HELICASE_ATP_BIND_1"/>
    <property type="match status" value="1"/>
</dbReference>
<protein>
    <submittedName>
        <fullName evidence="9">ATP-dependent RNA helicase sub2</fullName>
    </submittedName>
</protein>
<dbReference type="GO" id="GO:0003676">
    <property type="term" value="F:nucleic acid binding"/>
    <property type="evidence" value="ECO:0007669"/>
    <property type="project" value="InterPro"/>
</dbReference>
<feature type="compositionally biased region" description="Polar residues" evidence="6">
    <location>
        <begin position="1"/>
        <end position="12"/>
    </location>
</feature>
<comment type="caution">
    <text evidence="9">The sequence shown here is derived from an EMBL/GenBank/DDBJ whole genome shotgun (WGS) entry which is preliminary data.</text>
</comment>
<dbReference type="GO" id="GO:0003724">
    <property type="term" value="F:RNA helicase activity"/>
    <property type="evidence" value="ECO:0007669"/>
    <property type="project" value="InterPro"/>
</dbReference>
<keyword evidence="2" id="KW-0378">Hydrolase</keyword>
<keyword evidence="3 9" id="KW-0347">Helicase</keyword>
<dbReference type="Proteomes" id="UP000321518">
    <property type="component" value="Unassembled WGS sequence"/>
</dbReference>
<dbReference type="PANTHER" id="PTHR47958">
    <property type="entry name" value="ATP-DEPENDENT RNA HELICASE DBP3"/>
    <property type="match status" value="1"/>
</dbReference>
<gene>
    <name evidence="9" type="ORF">Rt10032_c09g3974</name>
</gene>
<evidence type="ECO:0000313" key="9">
    <source>
        <dbReference type="EMBL" id="GEM09957.1"/>
    </source>
</evidence>
<dbReference type="OrthoDB" id="10265785at2759"/>
<feature type="region of interest" description="Disordered" evidence="6">
    <location>
        <begin position="1"/>
        <end position="22"/>
    </location>
</feature>
<keyword evidence="4" id="KW-0067">ATP-binding</keyword>
<keyword evidence="1" id="KW-0547">Nucleotide-binding</keyword>
<dbReference type="GO" id="GO:0005524">
    <property type="term" value="F:ATP binding"/>
    <property type="evidence" value="ECO:0007669"/>
    <property type="project" value="UniProtKB-KW"/>
</dbReference>
<evidence type="ECO:0000259" key="7">
    <source>
        <dbReference type="PROSITE" id="PS51192"/>
    </source>
</evidence>
<dbReference type="SUPFAM" id="SSF52540">
    <property type="entry name" value="P-loop containing nucleoside triphosphate hydrolases"/>
    <property type="match status" value="1"/>
</dbReference>
<reference evidence="9 10" key="1">
    <citation type="submission" date="2019-07" db="EMBL/GenBank/DDBJ databases">
        <title>Rhodotorula toruloides NBRC10032 genome sequencing.</title>
        <authorList>
            <person name="Shida Y."/>
            <person name="Takaku H."/>
            <person name="Ogasawara W."/>
            <person name="Mori K."/>
        </authorList>
    </citation>
    <scope>NUCLEOTIDE SEQUENCE [LARGE SCALE GENOMIC DNA]</scope>
    <source>
        <strain evidence="9 10">NBRC10032</strain>
    </source>
</reference>
<name>A0A511KHW3_RHOTO</name>
<feature type="short sequence motif" description="Q motif" evidence="5">
    <location>
        <begin position="64"/>
        <end position="92"/>
    </location>
</feature>
<organism evidence="9 10">
    <name type="scientific">Rhodotorula toruloides</name>
    <name type="common">Yeast</name>
    <name type="synonym">Rhodosporidium toruloides</name>
    <dbReference type="NCBI Taxonomy" id="5286"/>
    <lineage>
        <taxon>Eukaryota</taxon>
        <taxon>Fungi</taxon>
        <taxon>Dikarya</taxon>
        <taxon>Basidiomycota</taxon>
        <taxon>Pucciniomycotina</taxon>
        <taxon>Microbotryomycetes</taxon>
        <taxon>Sporidiobolales</taxon>
        <taxon>Sporidiobolaceae</taxon>
        <taxon>Rhodotorula</taxon>
    </lineage>
</organism>
<evidence type="ECO:0000259" key="8">
    <source>
        <dbReference type="PROSITE" id="PS51195"/>
    </source>
</evidence>
<evidence type="ECO:0000256" key="5">
    <source>
        <dbReference type="PROSITE-ProRule" id="PRU00552"/>
    </source>
</evidence>
<sequence>MSPSSSRASTLPTEDLIDYEEDVIEPSVAAPAAAGGVANGDDAAAGAGADDKQGKGSYVGVHSTGFRDFLLKPELLRAISDLGFEHPSEVQQECIPQAILGMDVLCQAKSGMGKTAVFVTATLQQIEPVDGEVSVIVLCHTRELAFQIKNEYARFSKYMPDVRTGVFYGGTSVKVDQDLLKNKEKCPHIVVGTPGRLNALVRDKSLKAGSVRHFVLDECDKMLESLG</sequence>
<evidence type="ECO:0000256" key="3">
    <source>
        <dbReference type="ARBA" id="ARBA00022806"/>
    </source>
</evidence>
<dbReference type="AlphaFoldDB" id="A0A511KHW3"/>
<dbReference type="Pfam" id="PF00270">
    <property type="entry name" value="DEAD"/>
    <property type="match status" value="1"/>
</dbReference>
<dbReference type="SMART" id="SM00487">
    <property type="entry name" value="DEXDc"/>
    <property type="match status" value="1"/>
</dbReference>
<proteinExistence type="predicted"/>
<dbReference type="InterPro" id="IPR027417">
    <property type="entry name" value="P-loop_NTPase"/>
</dbReference>
<feature type="domain" description="Helicase ATP-binding" evidence="7">
    <location>
        <begin position="95"/>
        <end position="227"/>
    </location>
</feature>
<evidence type="ECO:0000256" key="4">
    <source>
        <dbReference type="ARBA" id="ARBA00022840"/>
    </source>
</evidence>
<dbReference type="Gene3D" id="3.40.50.300">
    <property type="entry name" value="P-loop containing nucleotide triphosphate hydrolases"/>
    <property type="match status" value="1"/>
</dbReference>
<feature type="domain" description="DEAD-box RNA helicase Q" evidence="8">
    <location>
        <begin position="64"/>
        <end position="92"/>
    </location>
</feature>
<evidence type="ECO:0000313" key="10">
    <source>
        <dbReference type="Proteomes" id="UP000321518"/>
    </source>
</evidence>
<dbReference type="EMBL" id="BJWK01000009">
    <property type="protein sequence ID" value="GEM09957.1"/>
    <property type="molecule type" value="Genomic_DNA"/>
</dbReference>
<accession>A0A511KHW3</accession>